<evidence type="ECO:0000256" key="1">
    <source>
        <dbReference type="SAM" id="MobiDB-lite"/>
    </source>
</evidence>
<evidence type="ECO:0000313" key="2">
    <source>
        <dbReference type="EMBL" id="KAF9789263.1"/>
    </source>
</evidence>
<feature type="compositionally biased region" description="Low complexity" evidence="1">
    <location>
        <begin position="142"/>
        <end position="152"/>
    </location>
</feature>
<dbReference type="EMBL" id="WIUZ02000003">
    <property type="protein sequence ID" value="KAF9789263.1"/>
    <property type="molecule type" value="Genomic_DNA"/>
</dbReference>
<reference evidence="2" key="2">
    <citation type="submission" date="2020-11" db="EMBL/GenBank/DDBJ databases">
        <authorList>
            <consortium name="DOE Joint Genome Institute"/>
            <person name="Kuo A."/>
            <person name="Miyauchi S."/>
            <person name="Kiss E."/>
            <person name="Drula E."/>
            <person name="Kohler A."/>
            <person name="Sanchez-Garcia M."/>
            <person name="Andreopoulos B."/>
            <person name="Barry K.W."/>
            <person name="Bonito G."/>
            <person name="Buee M."/>
            <person name="Carver A."/>
            <person name="Chen C."/>
            <person name="Cichocki N."/>
            <person name="Clum A."/>
            <person name="Culley D."/>
            <person name="Crous P.W."/>
            <person name="Fauchery L."/>
            <person name="Girlanda M."/>
            <person name="Hayes R."/>
            <person name="Keri Z."/>
            <person name="Labutti K."/>
            <person name="Lipzen A."/>
            <person name="Lombard V."/>
            <person name="Magnuson J."/>
            <person name="Maillard F."/>
            <person name="Morin E."/>
            <person name="Murat C."/>
            <person name="Nolan M."/>
            <person name="Ohm R."/>
            <person name="Pangilinan J."/>
            <person name="Pereira M."/>
            <person name="Perotto S."/>
            <person name="Peter M."/>
            <person name="Riley R."/>
            <person name="Sitrit Y."/>
            <person name="Stielow B."/>
            <person name="Szollosi G."/>
            <person name="Zifcakova L."/>
            <person name="Stursova M."/>
            <person name="Spatafora J.W."/>
            <person name="Tedersoo L."/>
            <person name="Vaario L.-M."/>
            <person name="Yamada A."/>
            <person name="Yan M."/>
            <person name="Wang P."/>
            <person name="Xu J."/>
            <person name="Bruns T."/>
            <person name="Baldrian P."/>
            <person name="Vilgalys R."/>
            <person name="Henrissat B."/>
            <person name="Grigoriev I.V."/>
            <person name="Hibbett D."/>
            <person name="Nagy L.G."/>
            <person name="Martin F.M."/>
        </authorList>
    </citation>
    <scope>NUCLEOTIDE SEQUENCE</scope>
    <source>
        <strain evidence="2">UH-Tt-Lm1</strain>
    </source>
</reference>
<sequence>MSCPRLPQEIYDYIVAVLRDEPKTLKNCGLVCKLWVPSVQKHLFGRVALFSMSDLRAWKKTFPDAVDSPALYTRTLYIIGEEVLSAIDNVPVQEFCNVVRLSVWDAVCPASHIPKLVCSLPRLEDLDITSQGLDNKDDEKPTSQPSTSPPLTGALRLSLTRGMKTITHRLLELPNRIRFRELECRRYIEEDLRCITALVEECSDTLERVDIRCEPIDNPRVGSVDLSKATRLREVVFWLEEAYDVWIAMALKTLTYKHSDLQKVTIHFPCNRGPPSNVRQTIGEEIYHQWMALDRVLVRLWESNAIPTQVIYNTNRGKEAGHEYVRGLLPEMTKRGIGEVVVGSDWF</sequence>
<dbReference type="AlphaFoldDB" id="A0A9P6HKN5"/>
<dbReference type="OrthoDB" id="2724825at2759"/>
<evidence type="ECO:0000313" key="3">
    <source>
        <dbReference type="Proteomes" id="UP000736335"/>
    </source>
</evidence>
<evidence type="ECO:0008006" key="4">
    <source>
        <dbReference type="Google" id="ProtNLM"/>
    </source>
</evidence>
<organism evidence="2 3">
    <name type="scientific">Thelephora terrestris</name>
    <dbReference type="NCBI Taxonomy" id="56493"/>
    <lineage>
        <taxon>Eukaryota</taxon>
        <taxon>Fungi</taxon>
        <taxon>Dikarya</taxon>
        <taxon>Basidiomycota</taxon>
        <taxon>Agaricomycotina</taxon>
        <taxon>Agaricomycetes</taxon>
        <taxon>Thelephorales</taxon>
        <taxon>Thelephoraceae</taxon>
        <taxon>Thelephora</taxon>
    </lineage>
</organism>
<keyword evidence="3" id="KW-1185">Reference proteome</keyword>
<dbReference type="Proteomes" id="UP000736335">
    <property type="component" value="Unassembled WGS sequence"/>
</dbReference>
<comment type="caution">
    <text evidence="2">The sequence shown here is derived from an EMBL/GenBank/DDBJ whole genome shotgun (WGS) entry which is preliminary data.</text>
</comment>
<accession>A0A9P6HKN5</accession>
<gene>
    <name evidence="2" type="ORF">BJ322DRAFT_1105127</name>
</gene>
<proteinExistence type="predicted"/>
<feature type="region of interest" description="Disordered" evidence="1">
    <location>
        <begin position="131"/>
        <end position="152"/>
    </location>
</feature>
<protein>
    <recommendedName>
        <fullName evidence="4">F-box domain-containing protein</fullName>
    </recommendedName>
</protein>
<name>A0A9P6HKN5_9AGAM</name>
<reference evidence="2" key="1">
    <citation type="journal article" date="2020" name="Nat. Commun.">
        <title>Large-scale genome sequencing of mycorrhizal fungi provides insights into the early evolution of symbiotic traits.</title>
        <authorList>
            <person name="Miyauchi S."/>
            <person name="Kiss E."/>
            <person name="Kuo A."/>
            <person name="Drula E."/>
            <person name="Kohler A."/>
            <person name="Sanchez-Garcia M."/>
            <person name="Morin E."/>
            <person name="Andreopoulos B."/>
            <person name="Barry K.W."/>
            <person name="Bonito G."/>
            <person name="Buee M."/>
            <person name="Carver A."/>
            <person name="Chen C."/>
            <person name="Cichocki N."/>
            <person name="Clum A."/>
            <person name="Culley D."/>
            <person name="Crous P.W."/>
            <person name="Fauchery L."/>
            <person name="Girlanda M."/>
            <person name="Hayes R.D."/>
            <person name="Keri Z."/>
            <person name="LaButti K."/>
            <person name="Lipzen A."/>
            <person name="Lombard V."/>
            <person name="Magnuson J."/>
            <person name="Maillard F."/>
            <person name="Murat C."/>
            <person name="Nolan M."/>
            <person name="Ohm R.A."/>
            <person name="Pangilinan J."/>
            <person name="Pereira M.F."/>
            <person name="Perotto S."/>
            <person name="Peter M."/>
            <person name="Pfister S."/>
            <person name="Riley R."/>
            <person name="Sitrit Y."/>
            <person name="Stielow J.B."/>
            <person name="Szollosi G."/>
            <person name="Zifcakova L."/>
            <person name="Stursova M."/>
            <person name="Spatafora J.W."/>
            <person name="Tedersoo L."/>
            <person name="Vaario L.M."/>
            <person name="Yamada A."/>
            <person name="Yan M."/>
            <person name="Wang P."/>
            <person name="Xu J."/>
            <person name="Bruns T."/>
            <person name="Baldrian P."/>
            <person name="Vilgalys R."/>
            <person name="Dunand C."/>
            <person name="Henrissat B."/>
            <person name="Grigoriev I.V."/>
            <person name="Hibbett D."/>
            <person name="Nagy L.G."/>
            <person name="Martin F.M."/>
        </authorList>
    </citation>
    <scope>NUCLEOTIDE SEQUENCE</scope>
    <source>
        <strain evidence="2">UH-Tt-Lm1</strain>
    </source>
</reference>